<evidence type="ECO:0000313" key="4">
    <source>
        <dbReference type="Proteomes" id="UP000002964"/>
    </source>
</evidence>
<sequence length="112" mass="11767">MPFYSAPSTRCKLNSKNLAFATIGSLLLVSAFSASAEEEVITNGLDVDVRQTIDESPHGQIDPGADQGVADVQDFGDGSTNEGGPPDGYFDLRDAALDHEQNLGPNAPGYIP</sequence>
<keyword evidence="2" id="KW-0732">Signal</keyword>
<feature type="signal peptide" evidence="2">
    <location>
        <begin position="1"/>
        <end position="36"/>
    </location>
</feature>
<gene>
    <name evidence="3" type="ORF">Thi970DRAFT_02620</name>
</gene>
<accession>H8Z0M3</accession>
<reference evidence="3 4" key="2">
    <citation type="submission" date="2011-11" db="EMBL/GenBank/DDBJ databases">
        <authorList>
            <consortium name="US DOE Joint Genome Institute"/>
            <person name="Lucas S."/>
            <person name="Han J."/>
            <person name="Lapidus A."/>
            <person name="Cheng J.-F."/>
            <person name="Goodwin L."/>
            <person name="Pitluck S."/>
            <person name="Peters L."/>
            <person name="Ovchinnikova G."/>
            <person name="Zhang X."/>
            <person name="Detter J.C."/>
            <person name="Han C."/>
            <person name="Tapia R."/>
            <person name="Land M."/>
            <person name="Hauser L."/>
            <person name="Kyrpides N."/>
            <person name="Ivanova N."/>
            <person name="Pagani I."/>
            <person name="Vogl K."/>
            <person name="Liu Z."/>
            <person name="Overmann J."/>
            <person name="Frigaard N.-U."/>
            <person name="Bryant D."/>
            <person name="Woyke T."/>
        </authorList>
    </citation>
    <scope>NUCLEOTIDE SEQUENCE [LARGE SCALE GENOMIC DNA]</scope>
    <source>
        <strain evidence="3 4">970</strain>
    </source>
</reference>
<proteinExistence type="predicted"/>
<dbReference type="EMBL" id="JH603169">
    <property type="protein sequence ID" value="EIC22364.1"/>
    <property type="molecule type" value="Genomic_DNA"/>
</dbReference>
<feature type="compositionally biased region" description="Basic and acidic residues" evidence="1">
    <location>
        <begin position="90"/>
        <end position="101"/>
    </location>
</feature>
<dbReference type="HOGENOM" id="CLU_2144732_0_0_6"/>
<dbReference type="AlphaFoldDB" id="H8Z0M3"/>
<dbReference type="Proteomes" id="UP000002964">
    <property type="component" value="Unassembled WGS sequence"/>
</dbReference>
<keyword evidence="4" id="KW-1185">Reference proteome</keyword>
<reference evidence="4" key="1">
    <citation type="submission" date="2011-06" db="EMBL/GenBank/DDBJ databases">
        <authorList>
            <consortium name="US DOE Joint Genome Institute (JGI-PGF)"/>
            <person name="Lucas S."/>
            <person name="Han J."/>
            <person name="Lapidus A."/>
            <person name="Cheng J.-F."/>
            <person name="Goodwin L."/>
            <person name="Pitluck S."/>
            <person name="Peters L."/>
            <person name="Land M.L."/>
            <person name="Hauser L."/>
            <person name="Vogl K."/>
            <person name="Liu Z."/>
            <person name="Overmann J."/>
            <person name="Frigaard N.-U."/>
            <person name="Bryant D.A."/>
            <person name="Woyke T.J."/>
        </authorList>
    </citation>
    <scope>NUCLEOTIDE SEQUENCE [LARGE SCALE GENOMIC DNA]</scope>
    <source>
        <strain evidence="4">970</strain>
    </source>
</reference>
<protein>
    <submittedName>
        <fullName evidence="3">Uncharacterized protein</fullName>
    </submittedName>
</protein>
<evidence type="ECO:0000256" key="1">
    <source>
        <dbReference type="SAM" id="MobiDB-lite"/>
    </source>
</evidence>
<evidence type="ECO:0000313" key="3">
    <source>
        <dbReference type="EMBL" id="EIC22364.1"/>
    </source>
</evidence>
<organism evidence="3 4">
    <name type="scientific">Thiorhodovibrio frisius</name>
    <dbReference type="NCBI Taxonomy" id="631362"/>
    <lineage>
        <taxon>Bacteria</taxon>
        <taxon>Pseudomonadati</taxon>
        <taxon>Pseudomonadota</taxon>
        <taxon>Gammaproteobacteria</taxon>
        <taxon>Chromatiales</taxon>
        <taxon>Chromatiaceae</taxon>
        <taxon>Thiorhodovibrio</taxon>
    </lineage>
</organism>
<feature type="region of interest" description="Disordered" evidence="1">
    <location>
        <begin position="55"/>
        <end position="112"/>
    </location>
</feature>
<evidence type="ECO:0000256" key="2">
    <source>
        <dbReference type="SAM" id="SignalP"/>
    </source>
</evidence>
<name>H8Z0M3_9GAMM</name>
<feature type="chain" id="PRO_5003618351" evidence="2">
    <location>
        <begin position="37"/>
        <end position="112"/>
    </location>
</feature>
<dbReference type="eggNOG" id="ENOG50349AQ">
    <property type="taxonomic scope" value="Bacteria"/>
</dbReference>